<dbReference type="GO" id="GO:0005634">
    <property type="term" value="C:nucleus"/>
    <property type="evidence" value="ECO:0007669"/>
    <property type="project" value="TreeGrafter"/>
</dbReference>
<name>A0AAP0X2Q9_LIQFO</name>
<dbReference type="EMBL" id="JBBPBK010000004">
    <property type="protein sequence ID" value="KAK9287336.1"/>
    <property type="molecule type" value="Genomic_DNA"/>
</dbReference>
<keyword evidence="3" id="KW-1185">Reference proteome</keyword>
<proteinExistence type="predicted"/>
<dbReference type="InterPro" id="IPR057012">
    <property type="entry name" value="ULT1/2_Znf"/>
</dbReference>
<accession>A0AAP0X2Q9</accession>
<dbReference type="InterPro" id="IPR020533">
    <property type="entry name" value="Developmental_reg_ULTRAPETALA"/>
</dbReference>
<protein>
    <recommendedName>
        <fullName evidence="1">ULTRAPETALA1/2 zinc finger domain-containing protein</fullName>
    </recommendedName>
</protein>
<sequence>MTREDDPRRVWETCWETRFNEMEEPNLVVLKYYKDPANEADRSSSSRGRQKCLRKEFVRCSRCNKECTFHIWNKEDCQIYHDALAKRRWKCADKPYDRLTK</sequence>
<dbReference type="PANTHER" id="PTHR34053">
    <property type="entry name" value="PROTEIN ULTRAPETALA 1"/>
    <property type="match status" value="1"/>
</dbReference>
<dbReference type="PANTHER" id="PTHR34053:SF2">
    <property type="entry name" value="SAND DOMAIN-CONTAINING PROTEIN"/>
    <property type="match status" value="1"/>
</dbReference>
<dbReference type="AlphaFoldDB" id="A0AAP0X2Q9"/>
<comment type="caution">
    <text evidence="2">The sequence shown here is derived from an EMBL/GenBank/DDBJ whole genome shotgun (WGS) entry which is preliminary data.</text>
</comment>
<evidence type="ECO:0000259" key="1">
    <source>
        <dbReference type="Pfam" id="PF23293"/>
    </source>
</evidence>
<dbReference type="GO" id="GO:0005829">
    <property type="term" value="C:cytosol"/>
    <property type="evidence" value="ECO:0007669"/>
    <property type="project" value="TreeGrafter"/>
</dbReference>
<dbReference type="Pfam" id="PF23293">
    <property type="entry name" value="zf_ULT1"/>
    <property type="match status" value="1"/>
</dbReference>
<reference evidence="2 3" key="1">
    <citation type="journal article" date="2024" name="Plant J.">
        <title>Genome sequences and population genomics reveal climatic adaptation and genomic divergence between two closely related sweetgum species.</title>
        <authorList>
            <person name="Xu W.Q."/>
            <person name="Ren C.Q."/>
            <person name="Zhang X.Y."/>
            <person name="Comes H.P."/>
            <person name="Liu X.H."/>
            <person name="Li Y.G."/>
            <person name="Kettle C.J."/>
            <person name="Jalonen R."/>
            <person name="Gaisberger H."/>
            <person name="Ma Y.Z."/>
            <person name="Qiu Y.X."/>
        </authorList>
    </citation>
    <scope>NUCLEOTIDE SEQUENCE [LARGE SCALE GENOMIC DNA]</scope>
    <source>
        <strain evidence="2">Hangzhou</strain>
    </source>
</reference>
<organism evidence="2 3">
    <name type="scientific">Liquidambar formosana</name>
    <name type="common">Formosan gum</name>
    <dbReference type="NCBI Taxonomy" id="63359"/>
    <lineage>
        <taxon>Eukaryota</taxon>
        <taxon>Viridiplantae</taxon>
        <taxon>Streptophyta</taxon>
        <taxon>Embryophyta</taxon>
        <taxon>Tracheophyta</taxon>
        <taxon>Spermatophyta</taxon>
        <taxon>Magnoliopsida</taxon>
        <taxon>eudicotyledons</taxon>
        <taxon>Gunneridae</taxon>
        <taxon>Pentapetalae</taxon>
        <taxon>Saxifragales</taxon>
        <taxon>Altingiaceae</taxon>
        <taxon>Liquidambar</taxon>
    </lineage>
</organism>
<evidence type="ECO:0000313" key="2">
    <source>
        <dbReference type="EMBL" id="KAK9287336.1"/>
    </source>
</evidence>
<gene>
    <name evidence="2" type="ORF">L1049_015751</name>
</gene>
<evidence type="ECO:0000313" key="3">
    <source>
        <dbReference type="Proteomes" id="UP001415857"/>
    </source>
</evidence>
<dbReference type="Proteomes" id="UP001415857">
    <property type="component" value="Unassembled WGS sequence"/>
</dbReference>
<feature type="domain" description="ULTRAPETALA1/2 zinc finger" evidence="1">
    <location>
        <begin position="54"/>
        <end position="100"/>
    </location>
</feature>